<keyword evidence="3" id="KW-1185">Reference proteome</keyword>
<feature type="compositionally biased region" description="Basic and acidic residues" evidence="1">
    <location>
        <begin position="133"/>
        <end position="144"/>
    </location>
</feature>
<dbReference type="EMBL" id="BDGG01000002">
    <property type="protein sequence ID" value="GAU92265.1"/>
    <property type="molecule type" value="Genomic_DNA"/>
</dbReference>
<name>A0A1D1UUY7_RAMVA</name>
<gene>
    <name evidence="2" type="primary">RvY_04366-1</name>
    <name evidence="2" type="synonym">RvY_04366.1</name>
    <name evidence="2" type="ORF">RvY_04366</name>
</gene>
<comment type="caution">
    <text evidence="2">The sequence shown here is derived from an EMBL/GenBank/DDBJ whole genome shotgun (WGS) entry which is preliminary data.</text>
</comment>
<organism evidence="2 3">
    <name type="scientific">Ramazzottius varieornatus</name>
    <name type="common">Water bear</name>
    <name type="synonym">Tardigrade</name>
    <dbReference type="NCBI Taxonomy" id="947166"/>
    <lineage>
        <taxon>Eukaryota</taxon>
        <taxon>Metazoa</taxon>
        <taxon>Ecdysozoa</taxon>
        <taxon>Tardigrada</taxon>
        <taxon>Eutardigrada</taxon>
        <taxon>Parachela</taxon>
        <taxon>Hypsibioidea</taxon>
        <taxon>Ramazzottiidae</taxon>
        <taxon>Ramazzottius</taxon>
    </lineage>
</organism>
<feature type="region of interest" description="Disordered" evidence="1">
    <location>
        <begin position="187"/>
        <end position="206"/>
    </location>
</feature>
<evidence type="ECO:0008006" key="4">
    <source>
        <dbReference type="Google" id="ProtNLM"/>
    </source>
</evidence>
<dbReference type="AlphaFoldDB" id="A0A1D1UUY7"/>
<accession>A0A1D1UUY7</accession>
<dbReference type="Proteomes" id="UP000186922">
    <property type="component" value="Unassembled WGS sequence"/>
</dbReference>
<dbReference type="Pfam" id="PF10253">
    <property type="entry name" value="PRCC"/>
    <property type="match status" value="1"/>
</dbReference>
<dbReference type="PANTHER" id="PTHR13621">
    <property type="entry name" value="PROLINE-RICH PROTEIN PRCC"/>
    <property type="match status" value="1"/>
</dbReference>
<dbReference type="InterPro" id="IPR018800">
    <property type="entry name" value="PRCC"/>
</dbReference>
<evidence type="ECO:0000256" key="1">
    <source>
        <dbReference type="SAM" id="MobiDB-lite"/>
    </source>
</evidence>
<evidence type="ECO:0000313" key="3">
    <source>
        <dbReference type="Proteomes" id="UP000186922"/>
    </source>
</evidence>
<dbReference type="OrthoDB" id="206969at2759"/>
<protein>
    <recommendedName>
        <fullName evidence="4">Proline-rich protein PRCC</fullName>
    </recommendedName>
</protein>
<dbReference type="GO" id="GO:0005634">
    <property type="term" value="C:nucleus"/>
    <property type="evidence" value="ECO:0007669"/>
    <property type="project" value="TreeGrafter"/>
</dbReference>
<feature type="compositionally biased region" description="Pro residues" evidence="1">
    <location>
        <begin position="25"/>
        <end position="37"/>
    </location>
</feature>
<feature type="region of interest" description="Disordered" evidence="1">
    <location>
        <begin position="1"/>
        <end position="161"/>
    </location>
</feature>
<dbReference type="PANTHER" id="PTHR13621:SF2">
    <property type="entry name" value="PROLINE-RICH PROTEIN PRCC"/>
    <property type="match status" value="1"/>
</dbReference>
<sequence length="437" mass="48642">MSARLGGLVSYDDSDEEDEQQKAPPMRPPPTIPPKPPLRVDTSKPPPGYNRPSVPLFPGVSREPNAPPAGITSSYSDLVERDDRGRIRVAAPRLDDRDDDDEDDRKSKFKKPKTMQLISTGGSGLMAILPKPEGSKKKEEKATEYDSLFQSKKRSEVSSSPTVIVPEVSAIRFQAEQKKAAMLEKYKKKKPEEIQPEVPEDPHYFHRRHYPPAGADYLGLNAGFMPDYHYPAHSSGHPGEQAGADDEEVEWEVDESAYNDSEPSSMGYAHPPRFDSGQLDPSQAEIPGPAYGLQPGAVWTANYKYDDVQQILERPQFPPAGNPRTFKTNDQVHNLIARHEGVEFQQYLNAGNAVNIVDFRADEHIGNARANVMRSLTDQSATPSRPVQVKGKVNKLARAKGQITYLAAQAVARETELQNEWAKGRQTRQMAARKYGF</sequence>
<reference evidence="2 3" key="1">
    <citation type="journal article" date="2016" name="Nat. Commun.">
        <title>Extremotolerant tardigrade genome and improved radiotolerance of human cultured cells by tardigrade-unique protein.</title>
        <authorList>
            <person name="Hashimoto T."/>
            <person name="Horikawa D.D."/>
            <person name="Saito Y."/>
            <person name="Kuwahara H."/>
            <person name="Kozuka-Hata H."/>
            <person name="Shin-I T."/>
            <person name="Minakuchi Y."/>
            <person name="Ohishi K."/>
            <person name="Motoyama A."/>
            <person name="Aizu T."/>
            <person name="Enomoto A."/>
            <person name="Kondo K."/>
            <person name="Tanaka S."/>
            <person name="Hara Y."/>
            <person name="Koshikawa S."/>
            <person name="Sagara H."/>
            <person name="Miura T."/>
            <person name="Yokobori S."/>
            <person name="Miyagawa K."/>
            <person name="Suzuki Y."/>
            <person name="Kubo T."/>
            <person name="Oyama M."/>
            <person name="Kohara Y."/>
            <person name="Fujiyama A."/>
            <person name="Arakawa K."/>
            <person name="Katayama T."/>
            <person name="Toyoda A."/>
            <person name="Kunieda T."/>
        </authorList>
    </citation>
    <scope>NUCLEOTIDE SEQUENCE [LARGE SCALE GENOMIC DNA]</scope>
    <source>
        <strain evidence="2 3">YOKOZUNA-1</strain>
    </source>
</reference>
<dbReference type="STRING" id="947166.A0A1D1UUY7"/>
<evidence type="ECO:0000313" key="2">
    <source>
        <dbReference type="EMBL" id="GAU92265.1"/>
    </source>
</evidence>
<proteinExistence type="predicted"/>